<dbReference type="HOGENOM" id="CLU_044858_0_0_1"/>
<evidence type="ECO:0000313" key="2">
    <source>
        <dbReference type="Ensembl" id="ENSLOCP00000011302.1"/>
    </source>
</evidence>
<evidence type="ECO:0000313" key="3">
    <source>
        <dbReference type="Proteomes" id="UP000018468"/>
    </source>
</evidence>
<dbReference type="Gene3D" id="1.25.40.10">
    <property type="entry name" value="Tetratricopeptide repeat domain"/>
    <property type="match status" value="1"/>
</dbReference>
<dbReference type="FunCoup" id="W5MSE3">
    <property type="interactions" value="612"/>
</dbReference>
<dbReference type="PANTHER" id="PTHR31919:SF1">
    <property type="entry name" value="ZINC FINGERS AND HOMEOBOXES PROTEIN 1, ISOFORM 2"/>
    <property type="match status" value="1"/>
</dbReference>
<feature type="region of interest" description="Disordered" evidence="1">
    <location>
        <begin position="218"/>
        <end position="247"/>
    </location>
</feature>
<dbReference type="GeneTree" id="ENSGT00390000011435"/>
<dbReference type="Ensembl" id="ENSLOCT00000011318.1">
    <property type="protein sequence ID" value="ENSLOCP00000011302.1"/>
    <property type="gene ID" value="ENSLOCG00000009268.1"/>
</dbReference>
<dbReference type="OMA" id="EWIADNN"/>
<keyword evidence="3" id="KW-1185">Reference proteome</keyword>
<dbReference type="PANTHER" id="PTHR31919">
    <property type="entry name" value="ZINC FINGERS AND HOMEOBOXES PROTEIN 1, ISOFORM 2"/>
    <property type="match status" value="1"/>
</dbReference>
<dbReference type="AlphaFoldDB" id="W5MSE3"/>
<dbReference type="InParanoid" id="W5MSE3"/>
<reference evidence="2" key="3">
    <citation type="submission" date="2025-09" db="UniProtKB">
        <authorList>
            <consortium name="Ensembl"/>
        </authorList>
    </citation>
    <scope>IDENTIFICATION</scope>
</reference>
<dbReference type="eggNOG" id="ENOG502QW95">
    <property type="taxonomic scope" value="Eukaryota"/>
</dbReference>
<accession>W5MSE3</accession>
<dbReference type="EMBL" id="AHAT01004811">
    <property type="status" value="NOT_ANNOTATED_CDS"/>
    <property type="molecule type" value="Genomic_DNA"/>
</dbReference>
<dbReference type="Bgee" id="ENSLOCG00000009268">
    <property type="expression patterns" value="Expressed in ovary and 13 other cell types or tissues"/>
</dbReference>
<reference evidence="2" key="2">
    <citation type="submission" date="2025-08" db="UniProtKB">
        <authorList>
            <consortium name="Ensembl"/>
        </authorList>
    </citation>
    <scope>IDENTIFICATION</scope>
</reference>
<dbReference type="Proteomes" id="UP000018468">
    <property type="component" value="Linkage group LG11"/>
</dbReference>
<dbReference type="SUPFAM" id="SSF48452">
    <property type="entry name" value="TPR-like"/>
    <property type="match status" value="1"/>
</dbReference>
<name>W5MSE3_LEPOC</name>
<dbReference type="Pfam" id="PF17826">
    <property type="entry name" value="DUF5588"/>
    <property type="match status" value="1"/>
</dbReference>
<reference evidence="3" key="1">
    <citation type="submission" date="2011-12" db="EMBL/GenBank/DDBJ databases">
        <title>The Draft Genome of Lepisosteus oculatus.</title>
        <authorList>
            <consortium name="The Broad Institute Genome Assembly &amp; Analysis Group"/>
            <consortium name="Computational R&amp;D Group"/>
            <consortium name="and Sequencing Platform"/>
            <person name="Di Palma F."/>
            <person name="Alfoldi J."/>
            <person name="Johnson J."/>
            <person name="Berlin A."/>
            <person name="Gnerre S."/>
            <person name="Jaffe D."/>
            <person name="MacCallum I."/>
            <person name="Young S."/>
            <person name="Walker B.J."/>
            <person name="Lander E.S."/>
            <person name="Lindblad-Toh K."/>
        </authorList>
    </citation>
    <scope>NUCLEOTIDE SEQUENCE [LARGE SCALE GENOMIC DNA]</scope>
</reference>
<feature type="compositionally biased region" description="Basic and acidic residues" evidence="1">
    <location>
        <begin position="218"/>
        <end position="229"/>
    </location>
</feature>
<proteinExistence type="predicted"/>
<organism evidence="2 3">
    <name type="scientific">Lepisosteus oculatus</name>
    <name type="common">Spotted gar</name>
    <dbReference type="NCBI Taxonomy" id="7918"/>
    <lineage>
        <taxon>Eukaryota</taxon>
        <taxon>Metazoa</taxon>
        <taxon>Chordata</taxon>
        <taxon>Craniata</taxon>
        <taxon>Vertebrata</taxon>
        <taxon>Euteleostomi</taxon>
        <taxon>Actinopterygii</taxon>
        <taxon>Neopterygii</taxon>
        <taxon>Holostei</taxon>
        <taxon>Semionotiformes</taxon>
        <taxon>Lepisosteidae</taxon>
        <taxon>Lepisosteus</taxon>
    </lineage>
</organism>
<evidence type="ECO:0000256" key="1">
    <source>
        <dbReference type="SAM" id="MobiDB-lite"/>
    </source>
</evidence>
<sequence length="377" mass="43558">MEILGFTFDDSVFAETRDRVSSKPSSYNAKCCEPGWFCGEVSTDDDDDLEKQKVFKFRGDLAYRRRDYQKALSEYANCFALVPDSNIAIRRDVREALARCYCQLGRWEMALEIAQPLRKEATNMSHLTAVLNLEWFIYHSAGDLRKEISSVQQLVSLLPYNPWHWKKLAKAYTHLFRSLSGSAPAKTGRCHHRAWVMENGGPSAVPCPLWCLRKPPEEPQREGLTRSQEESESPQPDPGRGEPQETAAIKQRNDDLKDIWLRSCICFVRTRLLFHMVKFQQLSFVFLSNKRALEEIEDALHSLELQDEILHLITEEMSEDLVPEKMREESPEAENISSVTCATVSPNSDFEEKWFNRLKGRNCARTWDFYITCSVLE</sequence>
<dbReference type="InterPro" id="IPR041404">
    <property type="entry name" value="DUF5588"/>
</dbReference>
<protein>
    <submittedName>
        <fullName evidence="2">Zgc:101716</fullName>
    </submittedName>
</protein>
<dbReference type="InterPro" id="IPR011990">
    <property type="entry name" value="TPR-like_helical_dom_sf"/>
</dbReference>